<dbReference type="EMBL" id="JAVRJZ010000010">
    <property type="protein sequence ID" value="KAK2717835.1"/>
    <property type="molecule type" value="Genomic_DNA"/>
</dbReference>
<evidence type="ECO:0000259" key="1">
    <source>
        <dbReference type="Pfam" id="PF14291"/>
    </source>
</evidence>
<gene>
    <name evidence="2" type="ORF">QYM36_006591</name>
</gene>
<protein>
    <recommendedName>
        <fullName evidence="1">DUF4371 domain-containing protein</fullName>
    </recommendedName>
</protein>
<name>A0AA88HTP2_ARTSF</name>
<dbReference type="PANTHER" id="PTHR45749:SF21">
    <property type="entry name" value="DUF4371 DOMAIN-CONTAINING PROTEIN"/>
    <property type="match status" value="1"/>
</dbReference>
<feature type="non-terminal residue" evidence="2">
    <location>
        <position position="1"/>
    </location>
</feature>
<dbReference type="AlphaFoldDB" id="A0AA88HTP2"/>
<dbReference type="Pfam" id="PF14291">
    <property type="entry name" value="DUF4371"/>
    <property type="match status" value="1"/>
</dbReference>
<feature type="domain" description="DUF4371" evidence="1">
    <location>
        <begin position="20"/>
        <end position="96"/>
    </location>
</feature>
<keyword evidence="3" id="KW-1185">Reference proteome</keyword>
<proteinExistence type="predicted"/>
<dbReference type="InterPro" id="IPR025398">
    <property type="entry name" value="DUF4371"/>
</dbReference>
<dbReference type="PANTHER" id="PTHR45749">
    <property type="match status" value="1"/>
</dbReference>
<evidence type="ECO:0000313" key="3">
    <source>
        <dbReference type="Proteomes" id="UP001187531"/>
    </source>
</evidence>
<reference evidence="2" key="1">
    <citation type="submission" date="2023-07" db="EMBL/GenBank/DDBJ databases">
        <title>Chromosome-level genome assembly of Artemia franciscana.</title>
        <authorList>
            <person name="Jo E."/>
        </authorList>
    </citation>
    <scope>NUCLEOTIDE SEQUENCE</scope>
    <source>
        <tissue evidence="2">Whole body</tissue>
    </source>
</reference>
<accession>A0AA88HTP2</accession>
<sequence length="251" mass="29041">MKDDPVMKDILERSAGNAHFADETTDISRQEQKALGLRFVDSETLQTRKEFIEFAVVKDLRGESFSQFILSQIEKLGLDMKLCRGQGYDGAPNRKTSEDSRTRGRGPRLQLVLRCHFFMKRIKTHLRSRMSDDRLKGLALLNVHRDVLVLVDEILEQFAISSARRNLNSEDGSKKKTRGSRGNEYKDKKIIYLSEMPKVQRSNGKFSRDYEHEIVSAMYKSTKEDEQQRIINDKIDDQIPFKAKVSEKLIP</sequence>
<dbReference type="Proteomes" id="UP001187531">
    <property type="component" value="Unassembled WGS sequence"/>
</dbReference>
<organism evidence="2 3">
    <name type="scientific">Artemia franciscana</name>
    <name type="common">Brine shrimp</name>
    <name type="synonym">Artemia sanfranciscana</name>
    <dbReference type="NCBI Taxonomy" id="6661"/>
    <lineage>
        <taxon>Eukaryota</taxon>
        <taxon>Metazoa</taxon>
        <taxon>Ecdysozoa</taxon>
        <taxon>Arthropoda</taxon>
        <taxon>Crustacea</taxon>
        <taxon>Branchiopoda</taxon>
        <taxon>Anostraca</taxon>
        <taxon>Artemiidae</taxon>
        <taxon>Artemia</taxon>
    </lineage>
</organism>
<evidence type="ECO:0000313" key="2">
    <source>
        <dbReference type="EMBL" id="KAK2717835.1"/>
    </source>
</evidence>
<comment type="caution">
    <text evidence="2">The sequence shown here is derived from an EMBL/GenBank/DDBJ whole genome shotgun (WGS) entry which is preliminary data.</text>
</comment>